<keyword evidence="2" id="KW-0238">DNA-binding</keyword>
<reference evidence="5 6" key="1">
    <citation type="submission" date="2022-06" db="EMBL/GenBank/DDBJ databases">
        <title>Isolation of gut microbiota from human fecal samples.</title>
        <authorList>
            <person name="Pamer E.G."/>
            <person name="Barat B."/>
            <person name="Waligurski E."/>
            <person name="Medina S."/>
            <person name="Paddock L."/>
            <person name="Mostad J."/>
        </authorList>
    </citation>
    <scope>NUCLEOTIDE SEQUENCE [LARGE SCALE GENOMIC DNA]</scope>
    <source>
        <strain evidence="5 6">DFI.9.73</strain>
    </source>
</reference>
<keyword evidence="6" id="KW-1185">Reference proteome</keyword>
<dbReference type="Pfam" id="PF12802">
    <property type="entry name" value="MarR_2"/>
    <property type="match status" value="1"/>
</dbReference>
<evidence type="ECO:0000313" key="6">
    <source>
        <dbReference type="Proteomes" id="UP001524473"/>
    </source>
</evidence>
<dbReference type="PANTHER" id="PTHR42756:SF1">
    <property type="entry name" value="TRANSCRIPTIONAL REPRESSOR OF EMRAB OPERON"/>
    <property type="match status" value="1"/>
</dbReference>
<dbReference type="PRINTS" id="PR00598">
    <property type="entry name" value="HTHMARR"/>
</dbReference>
<sequence>MDLLGELAGIDEGLAMVMMHIRKSVRAAMRDAAREEGLSQNEIEVLLFLAHKKCDTAREITQFRGISRSLVSKSVDLLMKKGYLEAKQDEKDRRVIHLLLLPKAEKTIEKLNIIRREFMSKLCEGITREEADAFMVIVRKMAGNVQKNIPD</sequence>
<evidence type="ECO:0000256" key="1">
    <source>
        <dbReference type="ARBA" id="ARBA00023015"/>
    </source>
</evidence>
<feature type="domain" description="HTH marR-type" evidence="4">
    <location>
        <begin position="11"/>
        <end position="143"/>
    </location>
</feature>
<dbReference type="SUPFAM" id="SSF46785">
    <property type="entry name" value="Winged helix' DNA-binding domain"/>
    <property type="match status" value="1"/>
</dbReference>
<dbReference type="InterPro" id="IPR036388">
    <property type="entry name" value="WH-like_DNA-bd_sf"/>
</dbReference>
<evidence type="ECO:0000313" key="5">
    <source>
        <dbReference type="EMBL" id="MCQ4840008.1"/>
    </source>
</evidence>
<dbReference type="InterPro" id="IPR000835">
    <property type="entry name" value="HTH_MarR-typ"/>
</dbReference>
<organism evidence="5 6">
    <name type="scientific">Neglectibacter timonensis</name>
    <dbReference type="NCBI Taxonomy" id="1776382"/>
    <lineage>
        <taxon>Bacteria</taxon>
        <taxon>Bacillati</taxon>
        <taxon>Bacillota</taxon>
        <taxon>Clostridia</taxon>
        <taxon>Eubacteriales</taxon>
        <taxon>Oscillospiraceae</taxon>
        <taxon>Neglectibacter</taxon>
    </lineage>
</organism>
<dbReference type="Gene3D" id="1.10.10.10">
    <property type="entry name" value="Winged helix-like DNA-binding domain superfamily/Winged helix DNA-binding domain"/>
    <property type="match status" value="1"/>
</dbReference>
<dbReference type="Proteomes" id="UP001524473">
    <property type="component" value="Unassembled WGS sequence"/>
</dbReference>
<proteinExistence type="predicted"/>
<dbReference type="PROSITE" id="PS50995">
    <property type="entry name" value="HTH_MARR_2"/>
    <property type="match status" value="1"/>
</dbReference>
<keyword evidence="3" id="KW-0804">Transcription</keyword>
<evidence type="ECO:0000256" key="3">
    <source>
        <dbReference type="ARBA" id="ARBA00023163"/>
    </source>
</evidence>
<dbReference type="SMART" id="SM00347">
    <property type="entry name" value="HTH_MARR"/>
    <property type="match status" value="1"/>
</dbReference>
<accession>A0ABT1RZ97</accession>
<keyword evidence="1" id="KW-0805">Transcription regulation</keyword>
<name>A0ABT1RZ97_9FIRM</name>
<gene>
    <name evidence="5" type="ORF">NE695_08775</name>
</gene>
<dbReference type="InterPro" id="IPR036390">
    <property type="entry name" value="WH_DNA-bd_sf"/>
</dbReference>
<evidence type="ECO:0000256" key="2">
    <source>
        <dbReference type="ARBA" id="ARBA00023125"/>
    </source>
</evidence>
<comment type="caution">
    <text evidence="5">The sequence shown here is derived from an EMBL/GenBank/DDBJ whole genome shotgun (WGS) entry which is preliminary data.</text>
</comment>
<protein>
    <submittedName>
        <fullName evidence="5">MarR family transcriptional regulator</fullName>
    </submittedName>
</protein>
<dbReference type="PANTHER" id="PTHR42756">
    <property type="entry name" value="TRANSCRIPTIONAL REGULATOR, MARR"/>
    <property type="match status" value="1"/>
</dbReference>
<dbReference type="RefSeq" id="WP_066861354.1">
    <property type="nucleotide sequence ID" value="NZ_CABKVV010000011.1"/>
</dbReference>
<dbReference type="GeneID" id="90531495"/>
<evidence type="ECO:0000259" key="4">
    <source>
        <dbReference type="PROSITE" id="PS50995"/>
    </source>
</evidence>
<dbReference type="EMBL" id="JANFZH010000017">
    <property type="protein sequence ID" value="MCQ4840008.1"/>
    <property type="molecule type" value="Genomic_DNA"/>
</dbReference>